<dbReference type="AlphaFoldDB" id="A0A427A0G2"/>
<accession>A0A427A0G2</accession>
<dbReference type="EMBL" id="AMZH03004254">
    <property type="protein sequence ID" value="RRT69725.1"/>
    <property type="molecule type" value="Genomic_DNA"/>
</dbReference>
<comment type="caution">
    <text evidence="2">The sequence shown here is derived from an EMBL/GenBank/DDBJ whole genome shotgun (WGS) entry which is preliminary data.</text>
</comment>
<evidence type="ECO:0000256" key="1">
    <source>
        <dbReference type="SAM" id="Phobius"/>
    </source>
</evidence>
<feature type="transmembrane region" description="Helical" evidence="1">
    <location>
        <begin position="27"/>
        <end position="48"/>
    </location>
</feature>
<organism evidence="2 3">
    <name type="scientific">Ensete ventricosum</name>
    <name type="common">Abyssinian banana</name>
    <name type="synonym">Musa ensete</name>
    <dbReference type="NCBI Taxonomy" id="4639"/>
    <lineage>
        <taxon>Eukaryota</taxon>
        <taxon>Viridiplantae</taxon>
        <taxon>Streptophyta</taxon>
        <taxon>Embryophyta</taxon>
        <taxon>Tracheophyta</taxon>
        <taxon>Spermatophyta</taxon>
        <taxon>Magnoliopsida</taxon>
        <taxon>Liliopsida</taxon>
        <taxon>Zingiberales</taxon>
        <taxon>Musaceae</taxon>
        <taxon>Ensete</taxon>
    </lineage>
</organism>
<evidence type="ECO:0000313" key="2">
    <source>
        <dbReference type="EMBL" id="RRT69725.1"/>
    </source>
</evidence>
<dbReference type="Proteomes" id="UP000287651">
    <property type="component" value="Unassembled WGS sequence"/>
</dbReference>
<reference evidence="2 3" key="1">
    <citation type="journal article" date="2014" name="Agronomy (Basel)">
        <title>A Draft Genome Sequence for Ensete ventricosum, the Drought-Tolerant Tree Against Hunger.</title>
        <authorList>
            <person name="Harrison J."/>
            <person name="Moore K.A."/>
            <person name="Paszkiewicz K."/>
            <person name="Jones T."/>
            <person name="Grant M."/>
            <person name="Ambacheew D."/>
            <person name="Muzemil S."/>
            <person name="Studholme D.J."/>
        </authorList>
    </citation>
    <scope>NUCLEOTIDE SEQUENCE [LARGE SCALE GENOMIC DNA]</scope>
</reference>
<proteinExistence type="predicted"/>
<keyword evidence="1" id="KW-0472">Membrane</keyword>
<gene>
    <name evidence="2" type="ORF">B296_00037079</name>
</gene>
<name>A0A427A0G2_ENSVE</name>
<sequence>MKGYGAAAGGVSTAAQAASKRRSKGQAAAVFVLVFFSMLVPLVFLLGLHNRFPSGYLADDRTQQVSKLARMMLGNCFDRFISPNFWFWFISRKATSKSTITWIVVKREIPPRFSSPPFVFLLVDVIVDEILHCFCNWAFVLAIPVHR</sequence>
<evidence type="ECO:0000313" key="3">
    <source>
        <dbReference type="Proteomes" id="UP000287651"/>
    </source>
</evidence>
<keyword evidence="1" id="KW-0812">Transmembrane</keyword>
<keyword evidence="1" id="KW-1133">Transmembrane helix</keyword>
<protein>
    <submittedName>
        <fullName evidence="2">Uncharacterized protein</fullName>
    </submittedName>
</protein>